<dbReference type="Proteomes" id="UP000657592">
    <property type="component" value="Unassembled WGS sequence"/>
</dbReference>
<gene>
    <name evidence="3" type="ORF">GCM10010921_25930</name>
</gene>
<dbReference type="AlphaFoldDB" id="A0A917IGL6"/>
<dbReference type="GO" id="GO:0030497">
    <property type="term" value="P:fatty acid elongation"/>
    <property type="evidence" value="ECO:0007669"/>
    <property type="project" value="TreeGrafter"/>
</dbReference>
<keyword evidence="4" id="KW-1185">Reference proteome</keyword>
<dbReference type="SUPFAM" id="SSF51735">
    <property type="entry name" value="NAD(P)-binding Rossmann-fold domains"/>
    <property type="match status" value="1"/>
</dbReference>
<dbReference type="PANTHER" id="PTHR42760">
    <property type="entry name" value="SHORT-CHAIN DEHYDROGENASES/REDUCTASES FAMILY MEMBER"/>
    <property type="match status" value="1"/>
</dbReference>
<evidence type="ECO:0000313" key="4">
    <source>
        <dbReference type="Proteomes" id="UP000657592"/>
    </source>
</evidence>
<sequence>MTHHTIGDLSGRVVLVTGAARGLGLNHVRRMSEAGATVVATDLHEAEVAAATVDIANVRAAALDIRDTDAVRSHIEGIVATEGRLDVVVNNAGGAVGYTGGETDPVAIFRAVVELNLVATYGVCLAAAPHLAPGGRLILTSSSTTFRHSFDVPVSYVAAKTGVIGLTRALARDLGERGIAVNAVAPGFTPHDAMRGRVQSERVDAMTEVAVRDQAIKRSGTPDDISSAVLFLAGPGADFITGQVLLVDGGWTFH</sequence>
<reference evidence="3" key="1">
    <citation type="journal article" date="2014" name="Int. J. Syst. Evol. Microbiol.">
        <title>Complete genome sequence of Corynebacterium casei LMG S-19264T (=DSM 44701T), isolated from a smear-ripened cheese.</title>
        <authorList>
            <consortium name="US DOE Joint Genome Institute (JGI-PGF)"/>
            <person name="Walter F."/>
            <person name="Albersmeier A."/>
            <person name="Kalinowski J."/>
            <person name="Ruckert C."/>
        </authorList>
    </citation>
    <scope>NUCLEOTIDE SEQUENCE</scope>
    <source>
        <strain evidence="3">CGMCC 1.15794</strain>
    </source>
</reference>
<dbReference type="EMBL" id="BMJY01000014">
    <property type="protein sequence ID" value="GGH48454.1"/>
    <property type="molecule type" value="Genomic_DNA"/>
</dbReference>
<dbReference type="PRINTS" id="PR00080">
    <property type="entry name" value="SDRFAMILY"/>
</dbReference>
<dbReference type="FunFam" id="3.40.50.720:FF:000084">
    <property type="entry name" value="Short-chain dehydrogenase reductase"/>
    <property type="match status" value="1"/>
</dbReference>
<organism evidence="3 4">
    <name type="scientific">Microbacterium album</name>
    <dbReference type="NCBI Taxonomy" id="2053191"/>
    <lineage>
        <taxon>Bacteria</taxon>
        <taxon>Bacillati</taxon>
        <taxon>Actinomycetota</taxon>
        <taxon>Actinomycetes</taxon>
        <taxon>Micrococcales</taxon>
        <taxon>Microbacteriaceae</taxon>
        <taxon>Microbacterium</taxon>
    </lineage>
</organism>
<dbReference type="PANTHER" id="PTHR42760:SF135">
    <property type="entry name" value="BLL7886 PROTEIN"/>
    <property type="match status" value="1"/>
</dbReference>
<dbReference type="InterPro" id="IPR036291">
    <property type="entry name" value="NAD(P)-bd_dom_sf"/>
</dbReference>
<dbReference type="PRINTS" id="PR00081">
    <property type="entry name" value="GDHRDH"/>
</dbReference>
<comment type="similarity">
    <text evidence="1">Belongs to the short-chain dehydrogenases/reductases (SDR) family.</text>
</comment>
<dbReference type="InterPro" id="IPR002347">
    <property type="entry name" value="SDR_fam"/>
</dbReference>
<dbReference type="RefSeq" id="WP_188756731.1">
    <property type="nucleotide sequence ID" value="NZ_BMJY01000014.1"/>
</dbReference>
<dbReference type="CDD" id="cd05233">
    <property type="entry name" value="SDR_c"/>
    <property type="match status" value="1"/>
</dbReference>
<evidence type="ECO:0000256" key="1">
    <source>
        <dbReference type="ARBA" id="ARBA00006484"/>
    </source>
</evidence>
<dbReference type="GO" id="GO:0016616">
    <property type="term" value="F:oxidoreductase activity, acting on the CH-OH group of donors, NAD or NADP as acceptor"/>
    <property type="evidence" value="ECO:0007669"/>
    <property type="project" value="TreeGrafter"/>
</dbReference>
<accession>A0A917IGL6</accession>
<keyword evidence="2" id="KW-0560">Oxidoreductase</keyword>
<reference evidence="3" key="2">
    <citation type="submission" date="2020-09" db="EMBL/GenBank/DDBJ databases">
        <authorList>
            <person name="Sun Q."/>
            <person name="Zhou Y."/>
        </authorList>
    </citation>
    <scope>NUCLEOTIDE SEQUENCE</scope>
    <source>
        <strain evidence="3">CGMCC 1.15794</strain>
    </source>
</reference>
<evidence type="ECO:0000313" key="3">
    <source>
        <dbReference type="EMBL" id="GGH48454.1"/>
    </source>
</evidence>
<comment type="caution">
    <text evidence="3">The sequence shown here is derived from an EMBL/GenBank/DDBJ whole genome shotgun (WGS) entry which is preliminary data.</text>
</comment>
<dbReference type="Pfam" id="PF13561">
    <property type="entry name" value="adh_short_C2"/>
    <property type="match status" value="1"/>
</dbReference>
<proteinExistence type="inferred from homology"/>
<dbReference type="Gene3D" id="3.40.50.720">
    <property type="entry name" value="NAD(P)-binding Rossmann-like Domain"/>
    <property type="match status" value="1"/>
</dbReference>
<protein>
    <submittedName>
        <fullName evidence="3">Gluconate 5-dehydrogenase</fullName>
    </submittedName>
</protein>
<evidence type="ECO:0000256" key="2">
    <source>
        <dbReference type="ARBA" id="ARBA00023002"/>
    </source>
</evidence>
<name>A0A917IGL6_9MICO</name>